<gene>
    <name evidence="2" type="ORF">Taro_017273</name>
</gene>
<protein>
    <submittedName>
        <fullName evidence="2">Uncharacterized protein</fullName>
    </submittedName>
</protein>
<name>A0A843UN60_COLES</name>
<dbReference type="AlphaFoldDB" id="A0A843UN60"/>
<evidence type="ECO:0000256" key="1">
    <source>
        <dbReference type="SAM" id="MobiDB-lite"/>
    </source>
</evidence>
<feature type="region of interest" description="Disordered" evidence="1">
    <location>
        <begin position="1"/>
        <end position="124"/>
    </location>
</feature>
<dbReference type="EMBL" id="NMUH01000785">
    <property type="protein sequence ID" value="MQL84761.1"/>
    <property type="molecule type" value="Genomic_DNA"/>
</dbReference>
<feature type="compositionally biased region" description="Basic residues" evidence="1">
    <location>
        <begin position="77"/>
        <end position="93"/>
    </location>
</feature>
<comment type="caution">
    <text evidence="2">The sequence shown here is derived from an EMBL/GenBank/DDBJ whole genome shotgun (WGS) entry which is preliminary data.</text>
</comment>
<feature type="compositionally biased region" description="Polar residues" evidence="1">
    <location>
        <begin position="61"/>
        <end position="71"/>
    </location>
</feature>
<feature type="compositionally biased region" description="Basic and acidic residues" evidence="1">
    <location>
        <begin position="1"/>
        <end position="24"/>
    </location>
</feature>
<evidence type="ECO:0000313" key="3">
    <source>
        <dbReference type="Proteomes" id="UP000652761"/>
    </source>
</evidence>
<feature type="compositionally biased region" description="Polar residues" evidence="1">
    <location>
        <begin position="94"/>
        <end position="108"/>
    </location>
</feature>
<keyword evidence="3" id="KW-1185">Reference proteome</keyword>
<accession>A0A843UN60</accession>
<sequence length="124" mass="13893">MIQEKDVKSNLETSQEGKSREKAKANLGKKVPDQVEEQSQKSKPHRPNVKPLSEIRKTRLSNRQPGSNLTLSEVRKTSLRRKSQIKPLSKVRKTSLTGQMSNQISSSSEARKASLGRRISKSSP</sequence>
<evidence type="ECO:0000313" key="2">
    <source>
        <dbReference type="EMBL" id="MQL84761.1"/>
    </source>
</evidence>
<proteinExistence type="predicted"/>
<feature type="compositionally biased region" description="Basic residues" evidence="1">
    <location>
        <begin position="114"/>
        <end position="124"/>
    </location>
</feature>
<dbReference type="Proteomes" id="UP000652761">
    <property type="component" value="Unassembled WGS sequence"/>
</dbReference>
<organism evidence="2 3">
    <name type="scientific">Colocasia esculenta</name>
    <name type="common">Wild taro</name>
    <name type="synonym">Arum esculentum</name>
    <dbReference type="NCBI Taxonomy" id="4460"/>
    <lineage>
        <taxon>Eukaryota</taxon>
        <taxon>Viridiplantae</taxon>
        <taxon>Streptophyta</taxon>
        <taxon>Embryophyta</taxon>
        <taxon>Tracheophyta</taxon>
        <taxon>Spermatophyta</taxon>
        <taxon>Magnoliopsida</taxon>
        <taxon>Liliopsida</taxon>
        <taxon>Araceae</taxon>
        <taxon>Aroideae</taxon>
        <taxon>Colocasieae</taxon>
        <taxon>Colocasia</taxon>
    </lineage>
</organism>
<reference evidence="2" key="1">
    <citation type="submission" date="2017-07" db="EMBL/GenBank/DDBJ databases">
        <title>Taro Niue Genome Assembly and Annotation.</title>
        <authorList>
            <person name="Atibalentja N."/>
            <person name="Keating K."/>
            <person name="Fields C.J."/>
        </authorList>
    </citation>
    <scope>NUCLEOTIDE SEQUENCE</scope>
    <source>
        <strain evidence="2">Niue_2</strain>
        <tissue evidence="2">Leaf</tissue>
    </source>
</reference>